<dbReference type="Pfam" id="PF03695">
    <property type="entry name" value="UPF0149"/>
    <property type="match status" value="1"/>
</dbReference>
<dbReference type="SUPFAM" id="SSF101327">
    <property type="entry name" value="YgfB-like"/>
    <property type="match status" value="1"/>
</dbReference>
<keyword evidence="2" id="KW-1185">Reference proteome</keyword>
<dbReference type="Gene3D" id="1.20.120.740">
    <property type="entry name" value="YgfB uncharacterised protein family UPF0149, PF03695"/>
    <property type="match status" value="1"/>
</dbReference>
<evidence type="ECO:0000313" key="2">
    <source>
        <dbReference type="Proteomes" id="UP000032266"/>
    </source>
</evidence>
<evidence type="ECO:0000313" key="1">
    <source>
        <dbReference type="EMBL" id="AJQ95202.1"/>
    </source>
</evidence>
<protein>
    <submittedName>
        <fullName evidence="1">Putative metal-binding protein-like the C-terminal domain of SecA</fullName>
    </submittedName>
</protein>
<dbReference type="HOGENOM" id="CLU_078487_2_0_6"/>
<proteinExistence type="predicted"/>
<dbReference type="InterPro" id="IPR036255">
    <property type="entry name" value="YgfB-like_sf"/>
</dbReference>
<organism evidence="1 2">
    <name type="scientific">Gynuella sunshinyii YC6258</name>
    <dbReference type="NCBI Taxonomy" id="1445510"/>
    <lineage>
        <taxon>Bacteria</taxon>
        <taxon>Pseudomonadati</taxon>
        <taxon>Pseudomonadota</taxon>
        <taxon>Gammaproteobacteria</taxon>
        <taxon>Oceanospirillales</taxon>
        <taxon>Saccharospirillaceae</taxon>
        <taxon>Gynuella</taxon>
    </lineage>
</organism>
<dbReference type="InterPro" id="IPR011978">
    <property type="entry name" value="YgfB-like"/>
</dbReference>
<sequence>MNHITQTELDWLYEYLDTDEHADEVLEFYGYHGLLTATALMPTRPDWNTLHSWIFDTEEQPGNTDQLVRFKTLTSMLIDSIQDEITADEQVALPFDILPGEITEEMEAWCSGFMQVIFESDSQLETFDQEALSMLLFPFELGSQLFEDEAEFKQISKNTKLKTQILNQIPEALVDLYLLTHSA</sequence>
<dbReference type="STRING" id="1445510.YC6258_03166"/>
<name>A0A0C5VKI9_9GAMM</name>
<reference evidence="1 2" key="1">
    <citation type="submission" date="2014-01" db="EMBL/GenBank/DDBJ databases">
        <title>Full genme sequencing of cellulolytic bacterium Gynuella sunshinyii YC6258T gen. nov., sp. nov.</title>
        <authorList>
            <person name="Khan H."/>
            <person name="Chung E.J."/>
            <person name="Chung Y.R."/>
        </authorList>
    </citation>
    <scope>NUCLEOTIDE SEQUENCE [LARGE SCALE GENOMIC DNA]</scope>
    <source>
        <strain evidence="1 2">YC6258</strain>
    </source>
</reference>
<dbReference type="NCBIfam" id="TIGR02292">
    <property type="entry name" value="ygfB_yecA"/>
    <property type="match status" value="1"/>
</dbReference>
<dbReference type="EMBL" id="CP007142">
    <property type="protein sequence ID" value="AJQ95202.1"/>
    <property type="molecule type" value="Genomic_DNA"/>
</dbReference>
<dbReference type="KEGG" id="gsn:YC6258_03166"/>
<gene>
    <name evidence="1" type="ORF">YC6258_03166</name>
</gene>
<accession>A0A0C5VKI9</accession>
<dbReference type="AlphaFoldDB" id="A0A0C5VKI9"/>
<dbReference type="RefSeq" id="WP_044617549.1">
    <property type="nucleotide sequence ID" value="NZ_CP007142.1"/>
</dbReference>
<dbReference type="Proteomes" id="UP000032266">
    <property type="component" value="Chromosome"/>
</dbReference>